<dbReference type="PANTHER" id="PTHR40128:SF1">
    <property type="entry name" value="PHYTANOYL-COA HYDROXYLASE"/>
    <property type="match status" value="1"/>
</dbReference>
<accession>A0A8E2F8S7</accession>
<feature type="compositionally biased region" description="Low complexity" evidence="1">
    <location>
        <begin position="1"/>
        <end position="18"/>
    </location>
</feature>
<dbReference type="Proteomes" id="UP000250140">
    <property type="component" value="Unassembled WGS sequence"/>
</dbReference>
<dbReference type="InterPro" id="IPR008775">
    <property type="entry name" value="Phytyl_CoA_dOase-like"/>
</dbReference>
<dbReference type="PANTHER" id="PTHR40128">
    <property type="entry name" value="EXPRESSED PROTEIN"/>
    <property type="match status" value="1"/>
</dbReference>
<feature type="region of interest" description="Disordered" evidence="1">
    <location>
        <begin position="1"/>
        <end position="20"/>
    </location>
</feature>
<organism evidence="2 3">
    <name type="scientific">Glonium stellatum</name>
    <dbReference type="NCBI Taxonomy" id="574774"/>
    <lineage>
        <taxon>Eukaryota</taxon>
        <taxon>Fungi</taxon>
        <taxon>Dikarya</taxon>
        <taxon>Ascomycota</taxon>
        <taxon>Pezizomycotina</taxon>
        <taxon>Dothideomycetes</taxon>
        <taxon>Pleosporomycetidae</taxon>
        <taxon>Gloniales</taxon>
        <taxon>Gloniaceae</taxon>
        <taxon>Glonium</taxon>
    </lineage>
</organism>
<dbReference type="OrthoDB" id="2328924at2759"/>
<dbReference type="AlphaFoldDB" id="A0A8E2F8S7"/>
<evidence type="ECO:0000256" key="1">
    <source>
        <dbReference type="SAM" id="MobiDB-lite"/>
    </source>
</evidence>
<dbReference type="EMBL" id="KV748912">
    <property type="protein sequence ID" value="OCL12191.1"/>
    <property type="molecule type" value="Genomic_DNA"/>
</dbReference>
<evidence type="ECO:0000313" key="3">
    <source>
        <dbReference type="Proteomes" id="UP000250140"/>
    </source>
</evidence>
<keyword evidence="3" id="KW-1185">Reference proteome</keyword>
<evidence type="ECO:0000313" key="2">
    <source>
        <dbReference type="EMBL" id="OCL12191.1"/>
    </source>
</evidence>
<proteinExistence type="predicted"/>
<sequence length="339" mass="37483">MPHASSPTPDTPKSTTVPWPGVQLCVNDGLLEPSQIAPLRASKPDLPLEELHKRYEEDGYLFLKNLLPQPDVLKARENYFEFLSPSGVLKPGTAPVEGIFDSSKDTDNFPGIGAGVAGGNGRPGGEQAAKFVDLALDAHYQDWYAEEFCKHPALYDFVAKFTSWGKHTLSFRRTLLRNNIPGAKAIGVHYDQIFLRYGEPTSITAWCPMGDIAIDGGGLMYLEKGHTLGQEVEAEFTANAIASGLTEEEAKNAFNKNMMSTGLLAEGPAEFGKFHNRRWLVSEYEAGDVVLHNPFAIHASTVNRDRNNVVRLATDLRFVDSSRPWDARWSNHYTFNDGV</sequence>
<gene>
    <name evidence="2" type="ORF">AOQ84DRAFT_386297</name>
</gene>
<reference evidence="2 3" key="1">
    <citation type="journal article" date="2016" name="Nat. Commun.">
        <title>Ectomycorrhizal ecology is imprinted in the genome of the dominant symbiotic fungus Cenococcum geophilum.</title>
        <authorList>
            <consortium name="DOE Joint Genome Institute"/>
            <person name="Peter M."/>
            <person name="Kohler A."/>
            <person name="Ohm R.A."/>
            <person name="Kuo A."/>
            <person name="Krutzmann J."/>
            <person name="Morin E."/>
            <person name="Arend M."/>
            <person name="Barry K.W."/>
            <person name="Binder M."/>
            <person name="Choi C."/>
            <person name="Clum A."/>
            <person name="Copeland A."/>
            <person name="Grisel N."/>
            <person name="Haridas S."/>
            <person name="Kipfer T."/>
            <person name="LaButti K."/>
            <person name="Lindquist E."/>
            <person name="Lipzen A."/>
            <person name="Maire R."/>
            <person name="Meier B."/>
            <person name="Mihaltcheva S."/>
            <person name="Molinier V."/>
            <person name="Murat C."/>
            <person name="Poggeler S."/>
            <person name="Quandt C.A."/>
            <person name="Sperisen C."/>
            <person name="Tritt A."/>
            <person name="Tisserant E."/>
            <person name="Crous P.W."/>
            <person name="Henrissat B."/>
            <person name="Nehls U."/>
            <person name="Egli S."/>
            <person name="Spatafora J.W."/>
            <person name="Grigoriev I.V."/>
            <person name="Martin F.M."/>
        </authorList>
    </citation>
    <scope>NUCLEOTIDE SEQUENCE [LARGE SCALE GENOMIC DNA]</scope>
    <source>
        <strain evidence="2 3">CBS 207.34</strain>
    </source>
</reference>
<protein>
    <recommendedName>
        <fullName evidence="4">Phytanoyl-CoA hydroxylase</fullName>
    </recommendedName>
</protein>
<dbReference type="SUPFAM" id="SSF51197">
    <property type="entry name" value="Clavaminate synthase-like"/>
    <property type="match status" value="1"/>
</dbReference>
<evidence type="ECO:0008006" key="4">
    <source>
        <dbReference type="Google" id="ProtNLM"/>
    </source>
</evidence>
<dbReference type="Pfam" id="PF05721">
    <property type="entry name" value="PhyH"/>
    <property type="match status" value="1"/>
</dbReference>
<dbReference type="Gene3D" id="2.60.120.620">
    <property type="entry name" value="q2cbj1_9rhob like domain"/>
    <property type="match status" value="1"/>
</dbReference>
<name>A0A8E2F8S7_9PEZI</name>